<evidence type="ECO:0000259" key="3">
    <source>
        <dbReference type="Pfam" id="PF15035"/>
    </source>
</evidence>
<name>A0A8T2NVF4_9TELE</name>
<evidence type="ECO:0000313" key="5">
    <source>
        <dbReference type="Proteomes" id="UP000824540"/>
    </source>
</evidence>
<protein>
    <recommendedName>
        <fullName evidence="3">Rootletin-like coiled-coil domain-containing protein</fullName>
    </recommendedName>
</protein>
<feature type="compositionally biased region" description="Basic and acidic residues" evidence="2">
    <location>
        <begin position="300"/>
        <end position="320"/>
    </location>
</feature>
<keyword evidence="1" id="KW-0175">Coiled coil</keyword>
<dbReference type="Proteomes" id="UP000824540">
    <property type="component" value="Unassembled WGS sequence"/>
</dbReference>
<dbReference type="OrthoDB" id="3549872at2759"/>
<comment type="caution">
    <text evidence="4">The sequence shown here is derived from an EMBL/GenBank/DDBJ whole genome shotgun (WGS) entry which is preliminary data.</text>
</comment>
<evidence type="ECO:0000256" key="1">
    <source>
        <dbReference type="ARBA" id="ARBA00023054"/>
    </source>
</evidence>
<evidence type="ECO:0000313" key="4">
    <source>
        <dbReference type="EMBL" id="KAG9341572.1"/>
    </source>
</evidence>
<feature type="region of interest" description="Disordered" evidence="2">
    <location>
        <begin position="138"/>
        <end position="190"/>
    </location>
</feature>
<feature type="domain" description="Rootletin-like coiled-coil" evidence="3">
    <location>
        <begin position="268"/>
        <end position="320"/>
    </location>
</feature>
<dbReference type="Pfam" id="PF15035">
    <property type="entry name" value="Rootletin"/>
    <property type="match status" value="2"/>
</dbReference>
<accession>A0A8T2NVF4</accession>
<proteinExistence type="predicted"/>
<organism evidence="4 5">
    <name type="scientific">Albula glossodonta</name>
    <name type="common">roundjaw bonefish</name>
    <dbReference type="NCBI Taxonomy" id="121402"/>
    <lineage>
        <taxon>Eukaryota</taxon>
        <taxon>Metazoa</taxon>
        <taxon>Chordata</taxon>
        <taxon>Craniata</taxon>
        <taxon>Vertebrata</taxon>
        <taxon>Euteleostomi</taxon>
        <taxon>Actinopterygii</taxon>
        <taxon>Neopterygii</taxon>
        <taxon>Teleostei</taxon>
        <taxon>Albuliformes</taxon>
        <taxon>Albulidae</taxon>
        <taxon>Albula</taxon>
    </lineage>
</organism>
<feature type="region of interest" description="Disordered" evidence="2">
    <location>
        <begin position="294"/>
        <end position="320"/>
    </location>
</feature>
<dbReference type="InterPro" id="IPR055167">
    <property type="entry name" value="Rootletin-like_CC"/>
</dbReference>
<feature type="domain" description="Rootletin-like coiled-coil" evidence="3">
    <location>
        <begin position="75"/>
        <end position="162"/>
    </location>
</feature>
<feature type="compositionally biased region" description="Basic and acidic residues" evidence="2">
    <location>
        <begin position="54"/>
        <end position="72"/>
    </location>
</feature>
<dbReference type="EMBL" id="JAFBMS010000034">
    <property type="protein sequence ID" value="KAG9341572.1"/>
    <property type="molecule type" value="Genomic_DNA"/>
</dbReference>
<gene>
    <name evidence="4" type="ORF">JZ751_019085</name>
</gene>
<reference evidence="4" key="1">
    <citation type="thesis" date="2021" institute="BYU ScholarsArchive" country="Provo, UT, USA">
        <title>Applications of and Algorithms for Genome Assembly and Genomic Analyses with an Emphasis on Marine Teleosts.</title>
        <authorList>
            <person name="Pickett B.D."/>
        </authorList>
    </citation>
    <scope>NUCLEOTIDE SEQUENCE</scope>
    <source>
        <strain evidence="4">HI-2016</strain>
    </source>
</reference>
<keyword evidence="5" id="KW-1185">Reference proteome</keyword>
<feature type="non-terminal residue" evidence="4">
    <location>
        <position position="320"/>
    </location>
</feature>
<dbReference type="AlphaFoldDB" id="A0A8T2NVF4"/>
<evidence type="ECO:0000256" key="2">
    <source>
        <dbReference type="SAM" id="MobiDB-lite"/>
    </source>
</evidence>
<feature type="region of interest" description="Disordered" evidence="2">
    <location>
        <begin position="51"/>
        <end position="72"/>
    </location>
</feature>
<sequence length="320" mass="36039">MGIVNKFDRSLKRHLQADPEAKATASTSLLRHVLERLAPQRSPLERMLLLQSQDSDRDSVSSEHRRMQEEERSYRHKLQAFQEGQQRQAQLVQKLQTKVLQYKKRCGELEEQVLQKTSESEKHKLSLQAHLDSAAARLRRAEQEHGSDLQSKLSQLEEEQRRPTLEGNGKPGSELALGDSPCQARSGFTAPRKPPCLVSRSSVRAPFELLCSIDAATASPPGPHHPYSALARPPNMTRVTCLHWEGAPLIFLQRSEDSPPPPPPTVNKEHLRCAGLSQVNALLREQLEQAGAANHALTDSLRRAREEADQKDARLRREQE</sequence>